<evidence type="ECO:0000313" key="4">
    <source>
        <dbReference type="Proteomes" id="UP000036987"/>
    </source>
</evidence>
<dbReference type="InterPro" id="IPR036890">
    <property type="entry name" value="HATPase_C_sf"/>
</dbReference>
<proteinExistence type="predicted"/>
<dbReference type="Gene3D" id="3.30.565.10">
    <property type="entry name" value="Histidine kinase-like ATPase, C-terminal domain"/>
    <property type="match status" value="1"/>
</dbReference>
<evidence type="ECO:0000313" key="3">
    <source>
        <dbReference type="EMBL" id="KMZ65218.1"/>
    </source>
</evidence>
<evidence type="ECO:0000256" key="1">
    <source>
        <dbReference type="SAM" id="Coils"/>
    </source>
</evidence>
<dbReference type="GO" id="GO:0009507">
    <property type="term" value="C:chloroplast"/>
    <property type="evidence" value="ECO:0000318"/>
    <property type="project" value="GO_Central"/>
</dbReference>
<dbReference type="OrthoDB" id="43364at2759"/>
<dbReference type="InterPro" id="IPR053334">
    <property type="entry name" value="Chloroplast_Sensor_Kinase"/>
</dbReference>
<dbReference type="EMBL" id="LFYR01001054">
    <property type="protein sequence ID" value="KMZ65218.1"/>
    <property type="molecule type" value="Genomic_DNA"/>
</dbReference>
<dbReference type="GO" id="GO:0010109">
    <property type="term" value="P:regulation of photosynthesis"/>
    <property type="evidence" value="ECO:0000318"/>
    <property type="project" value="GO_Central"/>
</dbReference>
<dbReference type="OMA" id="HTKRNEI"/>
<accession>A0A0K9P859</accession>
<organism evidence="3 4">
    <name type="scientific">Zostera marina</name>
    <name type="common">Eelgrass</name>
    <dbReference type="NCBI Taxonomy" id="29655"/>
    <lineage>
        <taxon>Eukaryota</taxon>
        <taxon>Viridiplantae</taxon>
        <taxon>Streptophyta</taxon>
        <taxon>Embryophyta</taxon>
        <taxon>Tracheophyta</taxon>
        <taxon>Spermatophyta</taxon>
        <taxon>Magnoliopsida</taxon>
        <taxon>Liliopsida</taxon>
        <taxon>Zosteraceae</taxon>
        <taxon>Zostera</taxon>
    </lineage>
</organism>
<sequence length="588" mass="65718">MHSTSTTALQHFPPPNLPRRRFQISAISPRKYPTPHTRCSPASQQHADLSVPVSADAIAASILKVSPNSPVEFVHSVDETGVAGKEGKKRGEEIVLLPSPEFNQLCIEQMELFRMVFDPNAVLSVYVRPAGSYVMDQLELRRVVLYPGVDGDESETSKSVIIVNFGIPASLRAIEASLSSKQIDVLPDHGAIVLPMVKHPFIVGFLVAEIPIKETTMTNRENQDKKPDLTPTLSLPKSDRTMWEIQPYKKELEAGHHLTTDKMSRAVMIARSLAMAYVLDQRAILLQQSSWQNKKRMNHLIQQIHTPLSNLRTFSKMLTVHVKKNEISYDIIEDMLMQGDQIKDTLEQLQDAVQFTKANIIRYNEESLKKLDDSSYEHLEHLRSLIVADHHHLRENTQNMKMDSVNDVMETPIAPLSLAPLQRNIRPCNVSEILEDLVGVATPLANKQKRIIEFHQYSLPHVAVDESALRQALGNLIEGSLLRTNIGGKVQIMASKAPSGGALIVIDDDGPDMHYMTQMRSLTPFSSDLNSDNIIEDNMAWNFVAGLTISREILESYGCIIHVRSPHISDTALGSGGNRIELWLPSTT</sequence>
<evidence type="ECO:0000259" key="2">
    <source>
        <dbReference type="Pfam" id="PF02518"/>
    </source>
</evidence>
<comment type="caution">
    <text evidence="3">The sequence shown here is derived from an EMBL/GenBank/DDBJ whole genome shotgun (WGS) entry which is preliminary data.</text>
</comment>
<dbReference type="GO" id="GO:0004673">
    <property type="term" value="F:protein histidine kinase activity"/>
    <property type="evidence" value="ECO:0000318"/>
    <property type="project" value="GO_Central"/>
</dbReference>
<dbReference type="PANTHER" id="PTHR48206:SF1">
    <property type="entry name" value="CHLOROPLAST SENSOR KINASE, CHLOROPLASTIC"/>
    <property type="match status" value="1"/>
</dbReference>
<feature type="domain" description="Histidine kinase/HSP90-like ATPase" evidence="2">
    <location>
        <begin position="465"/>
        <end position="587"/>
    </location>
</feature>
<dbReference type="PANTHER" id="PTHR48206">
    <property type="entry name" value="CHLOROPLAST SENSOR KINASE, CHLOROPLASTIC"/>
    <property type="match status" value="1"/>
</dbReference>
<feature type="coiled-coil region" evidence="1">
    <location>
        <begin position="332"/>
        <end position="366"/>
    </location>
</feature>
<dbReference type="STRING" id="29655.A0A0K9P859"/>
<dbReference type="Proteomes" id="UP000036987">
    <property type="component" value="Unassembled WGS sequence"/>
</dbReference>
<dbReference type="AlphaFoldDB" id="A0A0K9P859"/>
<dbReference type="Pfam" id="PF02518">
    <property type="entry name" value="HATPase_c"/>
    <property type="match status" value="1"/>
</dbReference>
<name>A0A0K9P859_ZOSMR</name>
<dbReference type="SUPFAM" id="SSF55874">
    <property type="entry name" value="ATPase domain of HSP90 chaperone/DNA topoisomerase II/histidine kinase"/>
    <property type="match status" value="1"/>
</dbReference>
<reference evidence="4" key="1">
    <citation type="journal article" date="2016" name="Nature">
        <title>The genome of the seagrass Zostera marina reveals angiosperm adaptation to the sea.</title>
        <authorList>
            <person name="Olsen J.L."/>
            <person name="Rouze P."/>
            <person name="Verhelst B."/>
            <person name="Lin Y.-C."/>
            <person name="Bayer T."/>
            <person name="Collen J."/>
            <person name="Dattolo E."/>
            <person name="De Paoli E."/>
            <person name="Dittami S."/>
            <person name="Maumus F."/>
            <person name="Michel G."/>
            <person name="Kersting A."/>
            <person name="Lauritano C."/>
            <person name="Lohaus R."/>
            <person name="Toepel M."/>
            <person name="Tonon T."/>
            <person name="Vanneste K."/>
            <person name="Amirebrahimi M."/>
            <person name="Brakel J."/>
            <person name="Bostroem C."/>
            <person name="Chovatia M."/>
            <person name="Grimwood J."/>
            <person name="Jenkins J.W."/>
            <person name="Jueterbock A."/>
            <person name="Mraz A."/>
            <person name="Stam W.T."/>
            <person name="Tice H."/>
            <person name="Bornberg-Bauer E."/>
            <person name="Green P.J."/>
            <person name="Pearson G.A."/>
            <person name="Procaccini G."/>
            <person name="Duarte C.M."/>
            <person name="Schmutz J."/>
            <person name="Reusch T.B.H."/>
            <person name="Van de Peer Y."/>
        </authorList>
    </citation>
    <scope>NUCLEOTIDE SEQUENCE [LARGE SCALE GENOMIC DNA]</scope>
    <source>
        <strain evidence="4">cv. Finnish</strain>
    </source>
</reference>
<gene>
    <name evidence="3" type="ORF">ZOSMA_32G00040</name>
</gene>
<keyword evidence="4" id="KW-1185">Reference proteome</keyword>
<keyword evidence="1" id="KW-0175">Coiled coil</keyword>
<dbReference type="InterPro" id="IPR003594">
    <property type="entry name" value="HATPase_dom"/>
</dbReference>
<protein>
    <recommendedName>
        <fullName evidence="2">Histidine kinase/HSP90-like ATPase domain-containing protein</fullName>
    </recommendedName>
</protein>